<accession>A0A837ZVJ3</accession>
<organism evidence="2 3">
    <name type="scientific">Haloechinothrix aidingensis</name>
    <dbReference type="NCBI Taxonomy" id="2752311"/>
    <lineage>
        <taxon>Bacteria</taxon>
        <taxon>Bacillati</taxon>
        <taxon>Actinomycetota</taxon>
        <taxon>Actinomycetes</taxon>
        <taxon>Pseudonocardiales</taxon>
        <taxon>Pseudonocardiaceae</taxon>
        <taxon>Haloechinothrix</taxon>
    </lineage>
</organism>
<protein>
    <submittedName>
        <fullName evidence="2">Uncharacterized protein</fullName>
    </submittedName>
</protein>
<keyword evidence="1" id="KW-0472">Membrane</keyword>
<dbReference type="EMBL" id="JACCKD010000001">
    <property type="protein sequence ID" value="MBA0124666.1"/>
    <property type="molecule type" value="Genomic_DNA"/>
</dbReference>
<dbReference type="AlphaFoldDB" id="A0A837ZVJ3"/>
<name>A0A837ZVJ3_9PSEU</name>
<comment type="caution">
    <text evidence="2">The sequence shown here is derived from an EMBL/GenBank/DDBJ whole genome shotgun (WGS) entry which is preliminary data.</text>
</comment>
<evidence type="ECO:0000313" key="3">
    <source>
        <dbReference type="Proteomes" id="UP000582974"/>
    </source>
</evidence>
<evidence type="ECO:0000256" key="1">
    <source>
        <dbReference type="SAM" id="Phobius"/>
    </source>
</evidence>
<dbReference type="RefSeq" id="WP_180891496.1">
    <property type="nucleotide sequence ID" value="NZ_JACCKD010000001.1"/>
</dbReference>
<reference evidence="2 3" key="1">
    <citation type="submission" date="2020-07" db="EMBL/GenBank/DDBJ databases">
        <title>Genome of Haloechinothrix sp.</title>
        <authorList>
            <person name="Tang S.-K."/>
            <person name="Yang L."/>
            <person name="Zhu W.-Y."/>
        </authorList>
    </citation>
    <scope>NUCLEOTIDE SEQUENCE [LARGE SCALE GENOMIC DNA]</scope>
    <source>
        <strain evidence="2 3">YIM 98757</strain>
    </source>
</reference>
<evidence type="ECO:0000313" key="2">
    <source>
        <dbReference type="EMBL" id="MBA0124666.1"/>
    </source>
</evidence>
<keyword evidence="1" id="KW-0812">Transmembrane</keyword>
<proteinExistence type="predicted"/>
<dbReference type="Proteomes" id="UP000582974">
    <property type="component" value="Unassembled WGS sequence"/>
</dbReference>
<keyword evidence="3" id="KW-1185">Reference proteome</keyword>
<gene>
    <name evidence="2" type="ORF">H0B56_03835</name>
</gene>
<sequence>MSGFDVLERYGTAALLRFLGLALAFALLHLARMPLVLTARALEVAMQRIDGHLTAGVTAARRHPHQPSARPAAAAA</sequence>
<feature type="transmembrane region" description="Helical" evidence="1">
    <location>
        <begin position="12"/>
        <end position="31"/>
    </location>
</feature>
<keyword evidence="1" id="KW-1133">Transmembrane helix</keyword>